<keyword evidence="2" id="KW-1185">Reference proteome</keyword>
<evidence type="ECO:0000313" key="1">
    <source>
        <dbReference type="EMBL" id="TEY37811.1"/>
    </source>
</evidence>
<evidence type="ECO:0000313" key="2">
    <source>
        <dbReference type="Proteomes" id="UP000297299"/>
    </source>
</evidence>
<accession>A0A4Y8CLA7</accession>
<protein>
    <submittedName>
        <fullName evidence="1">Uncharacterized protein</fullName>
    </submittedName>
</protein>
<dbReference type="EMBL" id="PHWZ01000504">
    <property type="protein sequence ID" value="TEY37811.1"/>
    <property type="molecule type" value="Genomic_DNA"/>
</dbReference>
<dbReference type="Proteomes" id="UP000297299">
    <property type="component" value="Unassembled WGS sequence"/>
</dbReference>
<reference evidence="1 2" key="1">
    <citation type="submission" date="2017-11" db="EMBL/GenBank/DDBJ databases">
        <title>Comparative genomics of Botrytis spp.</title>
        <authorList>
            <person name="Valero-Jimenez C.A."/>
            <person name="Tapia P."/>
            <person name="Veloso J."/>
            <person name="Silva-Moreno E."/>
            <person name="Staats M."/>
            <person name="Valdes J.H."/>
            <person name="Van Kan J.A.L."/>
        </authorList>
    </citation>
    <scope>NUCLEOTIDE SEQUENCE [LARGE SCALE GENOMIC DNA]</scope>
    <source>
        <strain evidence="1 2">MUCL2830</strain>
    </source>
</reference>
<name>A0A4Y8CLA7_9HELO</name>
<sequence>MSEIYGKEASSSSTPFKLPQVLARVSVFKSKATNGWLRPTLRLEIVHPTESLFFPKLYLDAEYQVAKSGFSPVNLGAYRGPKLRTVPTIDPEDSRRRIDGQYIRRPDCSNIGEVSFK</sequence>
<comment type="caution">
    <text evidence="1">The sequence shown here is derived from an EMBL/GenBank/DDBJ whole genome shotgun (WGS) entry which is preliminary data.</text>
</comment>
<dbReference type="AlphaFoldDB" id="A0A4Y8CLA7"/>
<proteinExistence type="predicted"/>
<gene>
    <name evidence="1" type="ORF">BOTCAL_0505g00020</name>
</gene>
<organism evidence="1 2">
    <name type="scientific">Botryotinia calthae</name>
    <dbReference type="NCBI Taxonomy" id="38488"/>
    <lineage>
        <taxon>Eukaryota</taxon>
        <taxon>Fungi</taxon>
        <taxon>Dikarya</taxon>
        <taxon>Ascomycota</taxon>
        <taxon>Pezizomycotina</taxon>
        <taxon>Leotiomycetes</taxon>
        <taxon>Helotiales</taxon>
        <taxon>Sclerotiniaceae</taxon>
        <taxon>Botryotinia</taxon>
    </lineage>
</organism>